<accession>A0A2C6CJC4</accession>
<feature type="transmembrane region" description="Helical" evidence="1">
    <location>
        <begin position="12"/>
        <end position="45"/>
    </location>
</feature>
<dbReference type="Proteomes" id="UP000224507">
    <property type="component" value="Unassembled WGS sequence"/>
</dbReference>
<evidence type="ECO:0000313" key="2">
    <source>
        <dbReference type="EMBL" id="PHI17007.1"/>
    </source>
</evidence>
<comment type="caution">
    <text evidence="2">The sequence shown here is derived from an EMBL/GenBank/DDBJ whole genome shotgun (WGS) entry which is preliminary data.</text>
</comment>
<feature type="transmembrane region" description="Helical" evidence="1">
    <location>
        <begin position="243"/>
        <end position="262"/>
    </location>
</feature>
<feature type="transmembrane region" description="Helical" evidence="1">
    <location>
        <begin position="92"/>
        <end position="109"/>
    </location>
</feature>
<name>A0A2C6CJC4_FUSNP</name>
<protein>
    <submittedName>
        <fullName evidence="2">Uncharacterized protein</fullName>
    </submittedName>
</protein>
<feature type="transmembrane region" description="Helical" evidence="1">
    <location>
        <begin position="423"/>
        <end position="442"/>
    </location>
</feature>
<feature type="transmembrane region" description="Helical" evidence="1">
    <location>
        <begin position="215"/>
        <end position="231"/>
    </location>
</feature>
<reference evidence="2 3" key="1">
    <citation type="submission" date="2017-06" db="EMBL/GenBank/DDBJ databases">
        <title>Draft genome sequence of Fusobacterium nucleatum subsp. polymorphum KCOM 1274 (=ChDC F309).</title>
        <authorList>
            <person name="Kook J.-K."/>
            <person name="Park S.-N."/>
            <person name="Lim Y.K."/>
            <person name="Roh H."/>
        </authorList>
    </citation>
    <scope>NUCLEOTIDE SEQUENCE [LARGE SCALE GENOMIC DNA]</scope>
    <source>
        <strain evidence="3">KCOM 1274 (ChDC F309)</strain>
    </source>
</reference>
<feature type="transmembrane region" description="Helical" evidence="1">
    <location>
        <begin position="52"/>
        <end position="72"/>
    </location>
</feature>
<feature type="transmembrane region" description="Helical" evidence="1">
    <location>
        <begin position="168"/>
        <end position="184"/>
    </location>
</feature>
<dbReference type="AlphaFoldDB" id="A0A2C6CJC4"/>
<feature type="transmembrane region" description="Helical" evidence="1">
    <location>
        <begin position="394"/>
        <end position="417"/>
    </location>
</feature>
<evidence type="ECO:0000313" key="3">
    <source>
        <dbReference type="Proteomes" id="UP000224507"/>
    </source>
</evidence>
<evidence type="ECO:0000256" key="1">
    <source>
        <dbReference type="SAM" id="Phobius"/>
    </source>
</evidence>
<sequence>MNKTTKAFELRYIAILFLVFTLLMKNYFISFFIDIIVIITYIVFFYRETRFLFLYSFIIFSFFRLICSLFILEYFSVFLLFSNQLTFYKGSLDEFLLVIVLTVELFYFFYKKIEFPSIENIEKTFIYKVYYFILFVLMVSNIRVFLIRYNMGYIHRVEFANRFLENNIFNHFTQIIIMGGIIVAGSILKSFPLKGILLIFLLSLYSYLIGEKFGYFYYILCFVLIGIAINTPTQKCKKYFKYISFFSIGMIFCCIAVISTMYKISHEQAVQFFEQRIYQDNESWWYFYDKDYNDLSIKNEIEAFKYRGIGNLYEIGYQKARLFGSHMLAEKIRGYDDIKGEYERKKRISSGSFTQIKLYGRGYYAIILVYAFMTYFILKNIIEIYSIRAKNFVINLLLLLYVSILLRFLIQVVSGLIQINNEFFSVKAIYFLIIIYILKFFMHILKNKKYYFNL</sequence>
<proteinExistence type="predicted"/>
<gene>
    <name evidence="2" type="ORF">CBG56_05045</name>
</gene>
<organism evidence="2 3">
    <name type="scientific">Fusobacterium nucleatum subsp. polymorphum</name>
    <name type="common">Fusobacterium polymorphum</name>
    <dbReference type="NCBI Taxonomy" id="76857"/>
    <lineage>
        <taxon>Bacteria</taxon>
        <taxon>Fusobacteriati</taxon>
        <taxon>Fusobacteriota</taxon>
        <taxon>Fusobacteriia</taxon>
        <taxon>Fusobacteriales</taxon>
        <taxon>Fusobacteriaceae</taxon>
        <taxon>Fusobacterium</taxon>
    </lineage>
</organism>
<keyword evidence="1" id="KW-1133">Transmembrane helix</keyword>
<dbReference type="RefSeq" id="WP_098997282.1">
    <property type="nucleotide sequence ID" value="NZ_CP077153.1"/>
</dbReference>
<feature type="transmembrane region" description="Helical" evidence="1">
    <location>
        <begin position="129"/>
        <end position="148"/>
    </location>
</feature>
<feature type="transmembrane region" description="Helical" evidence="1">
    <location>
        <begin position="362"/>
        <end position="382"/>
    </location>
</feature>
<keyword evidence="1" id="KW-0472">Membrane</keyword>
<keyword evidence="1" id="KW-0812">Transmembrane</keyword>
<dbReference type="EMBL" id="NIRO01000003">
    <property type="protein sequence ID" value="PHI17007.1"/>
    <property type="molecule type" value="Genomic_DNA"/>
</dbReference>